<evidence type="ECO:0000256" key="8">
    <source>
        <dbReference type="ARBA" id="ARBA00022581"/>
    </source>
</evidence>
<evidence type="ECO:0000256" key="1">
    <source>
        <dbReference type="ARBA" id="ARBA00004147"/>
    </source>
</evidence>
<keyword evidence="11" id="KW-1145">T=7 icosahedral capsid protein</keyword>
<evidence type="ECO:0000256" key="7">
    <source>
        <dbReference type="ARBA" id="ARBA00022562"/>
    </source>
</evidence>
<dbReference type="Proteomes" id="UP000157490">
    <property type="component" value="Segment"/>
</dbReference>
<keyword evidence="10" id="KW-1161">Viral attachment to host cell</keyword>
<dbReference type="Pfam" id="PF00718">
    <property type="entry name" value="Polyoma_coat"/>
    <property type="match status" value="1"/>
</dbReference>
<evidence type="ECO:0000256" key="15">
    <source>
        <dbReference type="ARBA" id="ARBA00023157"/>
    </source>
</evidence>
<evidence type="ECO:0000256" key="3">
    <source>
        <dbReference type="ARBA" id="ARBA00006893"/>
    </source>
</evidence>
<name>E5LA37_9POLY</name>
<proteinExistence type="inferred from homology"/>
<dbReference type="GO" id="GO:0042025">
    <property type="term" value="C:host cell nucleus"/>
    <property type="evidence" value="ECO:0007669"/>
    <property type="project" value="UniProtKB-SubCell"/>
</dbReference>
<evidence type="ECO:0000256" key="10">
    <source>
        <dbReference type="ARBA" id="ARBA00022804"/>
    </source>
</evidence>
<reference evidence="18 19" key="1">
    <citation type="journal article" date="2011" name="J. Virol.">
        <title>African great apes are naturally infected with polyomaviruses closely related to Merkel cell polyomavirus.</title>
        <authorList>
            <person name="Leendertz F.H."/>
            <person name="Scuda N."/>
            <person name="Cameron K.N."/>
            <person name="Kidega T."/>
            <person name="Zuberbuhler K."/>
            <person name="Leendertz S.A."/>
            <person name="Couacy-Hymann E."/>
            <person name="Boesch C."/>
            <person name="Calvignac S."/>
            <person name="Ehlers B."/>
        </authorList>
    </citation>
    <scope>NUCLEOTIDE SEQUENCE [LARGE SCALE GENOMIC DNA]</scope>
    <source>
        <strain evidence="18">6444</strain>
    </source>
</reference>
<keyword evidence="16" id="KW-1160">Virus entry into host cell</keyword>
<feature type="region of interest" description="Disordered" evidence="17">
    <location>
        <begin position="382"/>
        <end position="412"/>
    </location>
</feature>
<dbReference type="SUPFAM" id="SSF88648">
    <property type="entry name" value="Group I dsDNA viruses"/>
    <property type="match status" value="1"/>
</dbReference>
<keyword evidence="7" id="KW-1048">Host nucleus</keyword>
<evidence type="ECO:0000313" key="19">
    <source>
        <dbReference type="Proteomes" id="UP000157490"/>
    </source>
</evidence>
<evidence type="ECO:0000256" key="4">
    <source>
        <dbReference type="ARBA" id="ARBA00011342"/>
    </source>
</evidence>
<dbReference type="EMBL" id="HQ385746">
    <property type="protein sequence ID" value="ADQ54176.1"/>
    <property type="molecule type" value="Genomic_DNA"/>
</dbReference>
<sequence>MAPKRKATTSCRPPKKQCVPKPGCCPNISAVPKLLVKGGIEVLSVVSGEDSVTQIELYLNPRMGVNSPDIPTYSDWYTYSYDMQPKGSSPDDPKKENLPAYSVARVPLPMLNEDITCDTLQMWEAVSVKTEVVGISSLVNVHFWDMKRSQDYGAGMPVEGLNYHMFAIGGEPLDLQGLVLDYKTEYPKPTNGGPITIETILGRKMTPKNQGLDPAAKAKLDKDGNYPVEVWSPDPAKNENSRYFGSLQTGSQTPTMLQFSNTLTTVLLDENGVGPLCKGDGLFVSCADIVGFLYKTSGKMAFHGLPRYFNVTLRKRWVKNPYPVVNLINSLFSNLMPQVSGQPMEGKDNQVEEVRIFEGTEPLPGDPDIVRYIDKFGQNKTLWPSNPPVAPAASSATFQSSSRSSSPGTKES</sequence>
<keyword evidence="15" id="KW-1015">Disulfide bond</keyword>
<evidence type="ECO:0000313" key="18">
    <source>
        <dbReference type="EMBL" id="ADQ54176.1"/>
    </source>
</evidence>
<evidence type="ECO:0000256" key="13">
    <source>
        <dbReference type="ARBA" id="ARBA00022890"/>
    </source>
</evidence>
<keyword evidence="6" id="KW-0167">Capsid protein</keyword>
<keyword evidence="9" id="KW-1162">Viral penetration into host cytoplasm</keyword>
<dbReference type="GeneID" id="20964472"/>
<keyword evidence="8" id="KW-0945">Host-virus interaction</keyword>
<dbReference type="InterPro" id="IPR011222">
    <property type="entry name" value="dsDNA_vir_gr_I_capsid"/>
</dbReference>
<evidence type="ECO:0000256" key="12">
    <source>
        <dbReference type="ARBA" id="ARBA00022844"/>
    </source>
</evidence>
<dbReference type="KEGG" id="vg:20964472"/>
<accession>E5LA37</accession>
<dbReference type="GO" id="GO:0039620">
    <property type="term" value="C:T=7 icosahedral viral capsid"/>
    <property type="evidence" value="ECO:0007669"/>
    <property type="project" value="UniProtKB-KW"/>
</dbReference>
<keyword evidence="14" id="KW-0426">Late protein</keyword>
<organism evidence="18 19">
    <name type="scientific">Pan troglodytes verus polyomavirus 1a</name>
    <dbReference type="NCBI Taxonomy" id="928211"/>
    <lineage>
        <taxon>Viruses</taxon>
        <taxon>Monodnaviria</taxon>
        <taxon>Shotokuvirae</taxon>
        <taxon>Cossaviricota</taxon>
        <taxon>Papovaviricetes</taxon>
        <taxon>Sepolyvirales</taxon>
        <taxon>Polyomaviridae</taxon>
        <taxon>Alphapolyomavirus</taxon>
        <taxon>Alphapolyomavirus secupanos</taxon>
    </lineage>
</organism>
<comment type="subcellular location">
    <subcellularLocation>
        <location evidence="1">Host nucleus</location>
    </subcellularLocation>
    <subcellularLocation>
        <location evidence="2">Virion</location>
    </subcellularLocation>
</comment>
<dbReference type="RefSeq" id="YP_009094189.1">
    <property type="nucleotide sequence ID" value="NC_025368.1"/>
</dbReference>
<dbReference type="OrthoDB" id="12524at10239"/>
<feature type="compositionally biased region" description="Low complexity" evidence="17">
    <location>
        <begin position="391"/>
        <end position="406"/>
    </location>
</feature>
<keyword evidence="19" id="KW-1185">Reference proteome</keyword>
<comment type="subunit">
    <text evidence="4">Homomultimer; disulfide-linked. The virus capsid is composed of 72 icosahedral units, each one composed of five disulfide-linked copies of VP1. Interacts with minor capsid proteins VP2 and VP3.</text>
</comment>
<evidence type="ECO:0000256" key="14">
    <source>
        <dbReference type="ARBA" id="ARBA00022921"/>
    </source>
</evidence>
<comment type="similarity">
    <text evidence="3">Belongs to the polyomaviruses coat protein VP1 family.</text>
</comment>
<dbReference type="InterPro" id="IPR000662">
    <property type="entry name" value="Capsid_VP1_Polyomavir"/>
</dbReference>
<evidence type="ECO:0000256" key="11">
    <source>
        <dbReference type="ARBA" id="ARBA00022828"/>
    </source>
</evidence>
<protein>
    <submittedName>
        <fullName evidence="18">VP1</fullName>
    </submittedName>
</protein>
<dbReference type="GO" id="GO:0075509">
    <property type="term" value="P:endocytosis involved in viral entry into host cell"/>
    <property type="evidence" value="ECO:0007669"/>
    <property type="project" value="UniProtKB-KW"/>
</dbReference>
<keyword evidence="5" id="KW-0597">Phosphoprotein</keyword>
<keyword evidence="13" id="KW-1164">Virus endocytosis by host</keyword>
<evidence type="ECO:0000256" key="16">
    <source>
        <dbReference type="ARBA" id="ARBA00023296"/>
    </source>
</evidence>
<dbReference type="GO" id="GO:0005198">
    <property type="term" value="F:structural molecule activity"/>
    <property type="evidence" value="ECO:0007669"/>
    <property type="project" value="InterPro"/>
</dbReference>
<dbReference type="InterPro" id="IPR036931">
    <property type="entry name" value="Polyomavir_VP1_sf"/>
</dbReference>
<dbReference type="Gene3D" id="2.60.175.10">
    <property type="entry name" value="Capsid protein VP1,Polyomavirus"/>
    <property type="match status" value="1"/>
</dbReference>
<evidence type="ECO:0000256" key="5">
    <source>
        <dbReference type="ARBA" id="ARBA00022553"/>
    </source>
</evidence>
<dbReference type="GO" id="GO:0019062">
    <property type="term" value="P:virion attachment to host cell"/>
    <property type="evidence" value="ECO:0007669"/>
    <property type="project" value="UniProtKB-KW"/>
</dbReference>
<keyword evidence="12" id="KW-0946">Virion</keyword>
<evidence type="ECO:0000256" key="9">
    <source>
        <dbReference type="ARBA" id="ARBA00022595"/>
    </source>
</evidence>
<evidence type="ECO:0000256" key="6">
    <source>
        <dbReference type="ARBA" id="ARBA00022561"/>
    </source>
</evidence>
<evidence type="ECO:0000256" key="2">
    <source>
        <dbReference type="ARBA" id="ARBA00004328"/>
    </source>
</evidence>
<evidence type="ECO:0000256" key="17">
    <source>
        <dbReference type="SAM" id="MobiDB-lite"/>
    </source>
</evidence>